<organism evidence="7 8">
    <name type="scientific">Amylibacter marinus</name>
    <dbReference type="NCBI Taxonomy" id="1475483"/>
    <lineage>
        <taxon>Bacteria</taxon>
        <taxon>Pseudomonadati</taxon>
        <taxon>Pseudomonadota</taxon>
        <taxon>Alphaproteobacteria</taxon>
        <taxon>Rhodobacterales</taxon>
        <taxon>Paracoccaceae</taxon>
        <taxon>Amylibacter</taxon>
    </lineage>
</organism>
<evidence type="ECO:0000313" key="8">
    <source>
        <dbReference type="Proteomes" id="UP001156694"/>
    </source>
</evidence>
<evidence type="ECO:0000256" key="5">
    <source>
        <dbReference type="SAM" id="SignalP"/>
    </source>
</evidence>
<dbReference type="PRINTS" id="PR01021">
    <property type="entry name" value="OMPADOMAIN"/>
</dbReference>
<name>A0ABQ5VV24_9RHOB</name>
<keyword evidence="5" id="KW-0732">Signal</keyword>
<dbReference type="InterPro" id="IPR036737">
    <property type="entry name" value="OmpA-like_sf"/>
</dbReference>
<dbReference type="InterPro" id="IPR006664">
    <property type="entry name" value="OMP_bac"/>
</dbReference>
<feature type="chain" id="PRO_5047361095" description="OmpA-like domain-containing protein" evidence="5">
    <location>
        <begin position="21"/>
        <end position="223"/>
    </location>
</feature>
<dbReference type="EMBL" id="BSNN01000004">
    <property type="protein sequence ID" value="GLQ35288.1"/>
    <property type="molecule type" value="Genomic_DNA"/>
</dbReference>
<proteinExistence type="predicted"/>
<gene>
    <name evidence="7" type="ORF">GCM10007939_15710</name>
</gene>
<keyword evidence="3" id="KW-0998">Cell outer membrane</keyword>
<keyword evidence="2 4" id="KW-0472">Membrane</keyword>
<evidence type="ECO:0000256" key="2">
    <source>
        <dbReference type="ARBA" id="ARBA00023136"/>
    </source>
</evidence>
<sequence>MYRPSIIFTAMVLGATPSMAQVQTELPIDASNCAIAKVLNLAPPKGCLTVPLGQTKGIVIRLNGKLKNNATAQTTETIIVKPPSKQPKVAVQKGSVDHVDHKAAKSENGYFIHFALNSFDLEPEYKEHLTRLSTVLSSSALGSACLRITGHTDSSGAPEYNKKLSQKRAVMVATYLAETGKVDPKRIQISAAGEDALLPDIPPSDARNRRVEFLTKDATDGCT</sequence>
<evidence type="ECO:0000256" key="3">
    <source>
        <dbReference type="ARBA" id="ARBA00023237"/>
    </source>
</evidence>
<feature type="domain" description="OmpA-like" evidence="6">
    <location>
        <begin position="101"/>
        <end position="219"/>
    </location>
</feature>
<dbReference type="PANTHER" id="PTHR30329:SF21">
    <property type="entry name" value="LIPOPROTEIN YIAD-RELATED"/>
    <property type="match status" value="1"/>
</dbReference>
<comment type="caution">
    <text evidence="7">The sequence shown here is derived from an EMBL/GenBank/DDBJ whole genome shotgun (WGS) entry which is preliminary data.</text>
</comment>
<dbReference type="Proteomes" id="UP001156694">
    <property type="component" value="Unassembled WGS sequence"/>
</dbReference>
<comment type="subcellular location">
    <subcellularLocation>
        <location evidence="1">Cell outer membrane</location>
    </subcellularLocation>
</comment>
<reference evidence="8" key="1">
    <citation type="journal article" date="2019" name="Int. J. Syst. Evol. Microbiol.">
        <title>The Global Catalogue of Microorganisms (GCM) 10K type strain sequencing project: providing services to taxonomists for standard genome sequencing and annotation.</title>
        <authorList>
            <consortium name="The Broad Institute Genomics Platform"/>
            <consortium name="The Broad Institute Genome Sequencing Center for Infectious Disease"/>
            <person name="Wu L."/>
            <person name="Ma J."/>
        </authorList>
    </citation>
    <scope>NUCLEOTIDE SEQUENCE [LARGE SCALE GENOMIC DNA]</scope>
    <source>
        <strain evidence="8">NBRC 110140</strain>
    </source>
</reference>
<dbReference type="SUPFAM" id="SSF103088">
    <property type="entry name" value="OmpA-like"/>
    <property type="match status" value="1"/>
</dbReference>
<dbReference type="InterPro" id="IPR050330">
    <property type="entry name" value="Bact_OuterMem_StrucFunc"/>
</dbReference>
<accession>A0ABQ5VV24</accession>
<protein>
    <recommendedName>
        <fullName evidence="6">OmpA-like domain-containing protein</fullName>
    </recommendedName>
</protein>
<dbReference type="RefSeq" id="WP_284377544.1">
    <property type="nucleotide sequence ID" value="NZ_BSNN01000004.1"/>
</dbReference>
<evidence type="ECO:0000256" key="1">
    <source>
        <dbReference type="ARBA" id="ARBA00004442"/>
    </source>
</evidence>
<dbReference type="PROSITE" id="PS51123">
    <property type="entry name" value="OMPA_2"/>
    <property type="match status" value="1"/>
</dbReference>
<dbReference type="CDD" id="cd07185">
    <property type="entry name" value="OmpA_C-like"/>
    <property type="match status" value="1"/>
</dbReference>
<evidence type="ECO:0000259" key="6">
    <source>
        <dbReference type="PROSITE" id="PS51123"/>
    </source>
</evidence>
<dbReference type="Pfam" id="PF00691">
    <property type="entry name" value="OmpA"/>
    <property type="match status" value="1"/>
</dbReference>
<dbReference type="PANTHER" id="PTHR30329">
    <property type="entry name" value="STATOR ELEMENT OF FLAGELLAR MOTOR COMPLEX"/>
    <property type="match status" value="1"/>
</dbReference>
<feature type="signal peptide" evidence="5">
    <location>
        <begin position="1"/>
        <end position="20"/>
    </location>
</feature>
<evidence type="ECO:0000313" key="7">
    <source>
        <dbReference type="EMBL" id="GLQ35288.1"/>
    </source>
</evidence>
<dbReference type="InterPro" id="IPR006665">
    <property type="entry name" value="OmpA-like"/>
</dbReference>
<evidence type="ECO:0000256" key="4">
    <source>
        <dbReference type="PROSITE-ProRule" id="PRU00473"/>
    </source>
</evidence>
<dbReference type="Gene3D" id="3.30.1330.60">
    <property type="entry name" value="OmpA-like domain"/>
    <property type="match status" value="1"/>
</dbReference>
<keyword evidence="8" id="KW-1185">Reference proteome</keyword>